<dbReference type="Pfam" id="PF00781">
    <property type="entry name" value="DAGK_cat"/>
    <property type="match status" value="1"/>
</dbReference>
<evidence type="ECO:0000256" key="5">
    <source>
        <dbReference type="ARBA" id="ARBA00022723"/>
    </source>
</evidence>
<dbReference type="Gene3D" id="3.40.50.10330">
    <property type="entry name" value="Probable inorganic polyphosphate/atp-NAD kinase, domain 1"/>
    <property type="match status" value="1"/>
</dbReference>
<dbReference type="GO" id="GO:0008654">
    <property type="term" value="P:phospholipid biosynthetic process"/>
    <property type="evidence" value="ECO:0007669"/>
    <property type="project" value="UniProtKB-KW"/>
</dbReference>
<keyword evidence="4" id="KW-0808">Transferase</keyword>
<dbReference type="InterPro" id="IPR001206">
    <property type="entry name" value="Diacylglycerol_kinase_cat_dom"/>
</dbReference>
<name>A0A9D1GPX7_9MOLU</name>
<dbReference type="InterPro" id="IPR017438">
    <property type="entry name" value="ATP-NAD_kinase_N"/>
</dbReference>
<dbReference type="SUPFAM" id="SSF111331">
    <property type="entry name" value="NAD kinase/diacylglycerol kinase-like"/>
    <property type="match status" value="1"/>
</dbReference>
<evidence type="ECO:0000256" key="4">
    <source>
        <dbReference type="ARBA" id="ARBA00022679"/>
    </source>
</evidence>
<keyword evidence="10" id="KW-0443">Lipid metabolism</keyword>
<reference evidence="14" key="2">
    <citation type="journal article" date="2021" name="PeerJ">
        <title>Extensive microbial diversity within the chicken gut microbiome revealed by metagenomics and culture.</title>
        <authorList>
            <person name="Gilroy R."/>
            <person name="Ravi A."/>
            <person name="Getino M."/>
            <person name="Pursley I."/>
            <person name="Horton D.L."/>
            <person name="Alikhan N.F."/>
            <person name="Baker D."/>
            <person name="Gharbi K."/>
            <person name="Hall N."/>
            <person name="Watson M."/>
            <person name="Adriaenssens E.M."/>
            <person name="Foster-Nyarko E."/>
            <person name="Jarju S."/>
            <person name="Secka A."/>
            <person name="Antonio M."/>
            <person name="Oren A."/>
            <person name="Chaudhuri R.R."/>
            <person name="La Ragione R."/>
            <person name="Hildebrand F."/>
            <person name="Pallen M.J."/>
        </authorList>
    </citation>
    <scope>NUCLEOTIDE SEQUENCE</scope>
    <source>
        <strain evidence="14">ChiW17-6978</strain>
    </source>
</reference>
<keyword evidence="8" id="KW-0067">ATP-binding</keyword>
<evidence type="ECO:0000256" key="8">
    <source>
        <dbReference type="ARBA" id="ARBA00022840"/>
    </source>
</evidence>
<dbReference type="Proteomes" id="UP000886758">
    <property type="component" value="Unassembled WGS sequence"/>
</dbReference>
<keyword evidence="3" id="KW-0444">Lipid biosynthesis</keyword>
<evidence type="ECO:0000259" key="13">
    <source>
        <dbReference type="PROSITE" id="PS50146"/>
    </source>
</evidence>
<keyword evidence="6" id="KW-0547">Nucleotide-binding</keyword>
<dbReference type="InterPro" id="IPR045540">
    <property type="entry name" value="YegS/DAGK_C"/>
</dbReference>
<dbReference type="PROSITE" id="PS50146">
    <property type="entry name" value="DAGK"/>
    <property type="match status" value="1"/>
</dbReference>
<evidence type="ECO:0000256" key="1">
    <source>
        <dbReference type="ARBA" id="ARBA00001946"/>
    </source>
</evidence>
<protein>
    <submittedName>
        <fullName evidence="14">YegS/Rv2252/BmrU family lipid kinase</fullName>
    </submittedName>
</protein>
<comment type="similarity">
    <text evidence="2">Belongs to the diacylglycerol/lipid kinase family.</text>
</comment>
<dbReference type="InterPro" id="IPR050187">
    <property type="entry name" value="Lipid_Phosphate_FormReg"/>
</dbReference>
<feature type="domain" description="DAGKc" evidence="13">
    <location>
        <begin position="1"/>
        <end position="129"/>
    </location>
</feature>
<evidence type="ECO:0000313" key="15">
    <source>
        <dbReference type="Proteomes" id="UP000886758"/>
    </source>
</evidence>
<dbReference type="Gene3D" id="2.60.200.40">
    <property type="match status" value="1"/>
</dbReference>
<evidence type="ECO:0000313" key="14">
    <source>
        <dbReference type="EMBL" id="HIT49674.1"/>
    </source>
</evidence>
<dbReference type="NCBIfam" id="TIGR00147">
    <property type="entry name" value="YegS/Rv2252/BmrU family lipid kinase"/>
    <property type="match status" value="1"/>
</dbReference>
<evidence type="ECO:0000256" key="6">
    <source>
        <dbReference type="ARBA" id="ARBA00022741"/>
    </source>
</evidence>
<dbReference type="GO" id="GO:0046872">
    <property type="term" value="F:metal ion binding"/>
    <property type="evidence" value="ECO:0007669"/>
    <property type="project" value="UniProtKB-KW"/>
</dbReference>
<keyword evidence="9" id="KW-0460">Magnesium</keyword>
<dbReference type="PANTHER" id="PTHR12358">
    <property type="entry name" value="SPHINGOSINE KINASE"/>
    <property type="match status" value="1"/>
</dbReference>
<evidence type="ECO:0000256" key="7">
    <source>
        <dbReference type="ARBA" id="ARBA00022777"/>
    </source>
</evidence>
<evidence type="ECO:0000256" key="3">
    <source>
        <dbReference type="ARBA" id="ARBA00022516"/>
    </source>
</evidence>
<dbReference type="Pfam" id="PF19279">
    <property type="entry name" value="YegS_C"/>
    <property type="match status" value="1"/>
</dbReference>
<dbReference type="SMART" id="SM00046">
    <property type="entry name" value="DAGKc"/>
    <property type="match status" value="1"/>
</dbReference>
<reference evidence="14" key="1">
    <citation type="submission" date="2020-10" db="EMBL/GenBank/DDBJ databases">
        <authorList>
            <person name="Gilroy R."/>
        </authorList>
    </citation>
    <scope>NUCLEOTIDE SEQUENCE</scope>
    <source>
        <strain evidence="14">ChiW17-6978</strain>
    </source>
</reference>
<dbReference type="PANTHER" id="PTHR12358:SF106">
    <property type="entry name" value="LIPID KINASE YEGS"/>
    <property type="match status" value="1"/>
</dbReference>
<evidence type="ECO:0000256" key="12">
    <source>
        <dbReference type="ARBA" id="ARBA00023264"/>
    </source>
</evidence>
<keyword evidence="11" id="KW-0594">Phospholipid biosynthesis</keyword>
<dbReference type="InterPro" id="IPR016064">
    <property type="entry name" value="NAD/diacylglycerol_kinase_sf"/>
</dbReference>
<dbReference type="InterPro" id="IPR005218">
    <property type="entry name" value="Diacylglycerol/lipid_kinase"/>
</dbReference>
<dbReference type="GO" id="GO:0005886">
    <property type="term" value="C:plasma membrane"/>
    <property type="evidence" value="ECO:0007669"/>
    <property type="project" value="TreeGrafter"/>
</dbReference>
<keyword evidence="5" id="KW-0479">Metal-binding</keyword>
<comment type="cofactor">
    <cofactor evidence="1">
        <name>Mg(2+)</name>
        <dbReference type="ChEBI" id="CHEBI:18420"/>
    </cofactor>
</comment>
<organism evidence="14 15">
    <name type="scientific">Candidatus Pelethenecus faecipullorum</name>
    <dbReference type="NCBI Taxonomy" id="2840900"/>
    <lineage>
        <taxon>Bacteria</taxon>
        <taxon>Bacillati</taxon>
        <taxon>Mycoplasmatota</taxon>
        <taxon>Mollicutes</taxon>
        <taxon>Candidatus Pelethenecus</taxon>
    </lineage>
</organism>
<gene>
    <name evidence="14" type="ORF">IAD46_01475</name>
</gene>
<accession>A0A9D1GPX7</accession>
<evidence type="ECO:0000256" key="11">
    <source>
        <dbReference type="ARBA" id="ARBA00023209"/>
    </source>
</evidence>
<evidence type="ECO:0000256" key="2">
    <source>
        <dbReference type="ARBA" id="ARBA00005983"/>
    </source>
</evidence>
<sequence length="307" mass="35162">MKALVVYNAYSGKRKNSKYISYICEQLKTKYDIVESFRSTGPKSLTEYIVSHGKNFDLIVASGGDGSLNETVNGLMQLSKRPTLAYVPSGTCNDTGRSLGLKKNIRKTMKIILEENKTYLDVNQINGRYFVYGLAAGSLTDISYGTDYRMKKRFGRFAYYLQAVKSVGKDRSISIRIQADGKEIVGKYFLFLATNSRYLASFKLHRKKQIYLDEGKLHITLIRKKNRWINTLDMAFFLLLGERYTHNIEHFEAKNIVITSSDAICYNTDGESFPEMRRIEVTVLPEQIEVIVSKRVLKKHFNKTNSV</sequence>
<evidence type="ECO:0000256" key="9">
    <source>
        <dbReference type="ARBA" id="ARBA00022842"/>
    </source>
</evidence>
<dbReference type="EMBL" id="DVLF01000046">
    <property type="protein sequence ID" value="HIT49674.1"/>
    <property type="molecule type" value="Genomic_DNA"/>
</dbReference>
<dbReference type="GO" id="GO:0005524">
    <property type="term" value="F:ATP binding"/>
    <property type="evidence" value="ECO:0007669"/>
    <property type="project" value="UniProtKB-KW"/>
</dbReference>
<keyword evidence="7 14" id="KW-0418">Kinase</keyword>
<comment type="caution">
    <text evidence="14">The sequence shown here is derived from an EMBL/GenBank/DDBJ whole genome shotgun (WGS) entry which is preliminary data.</text>
</comment>
<keyword evidence="12" id="KW-1208">Phospholipid metabolism</keyword>
<dbReference type="AlphaFoldDB" id="A0A9D1GPX7"/>
<proteinExistence type="inferred from homology"/>
<dbReference type="GO" id="GO:0004143">
    <property type="term" value="F:ATP-dependent diacylglycerol kinase activity"/>
    <property type="evidence" value="ECO:0007669"/>
    <property type="project" value="TreeGrafter"/>
</dbReference>
<evidence type="ECO:0000256" key="10">
    <source>
        <dbReference type="ARBA" id="ARBA00023098"/>
    </source>
</evidence>